<dbReference type="Proteomes" id="UP000266118">
    <property type="component" value="Chromosome"/>
</dbReference>
<feature type="chain" id="PRO_5017252631" evidence="1">
    <location>
        <begin position="22"/>
        <end position="318"/>
    </location>
</feature>
<feature type="signal peptide" evidence="1">
    <location>
        <begin position="1"/>
        <end position="21"/>
    </location>
</feature>
<accession>A0A386HLH6</accession>
<dbReference type="RefSeq" id="WP_119984800.1">
    <property type="nucleotide sequence ID" value="NZ_CP032489.1"/>
</dbReference>
<dbReference type="KEGG" id="ark:D6B99_02605"/>
<proteinExistence type="predicted"/>
<sequence>MKLATIIIIFFFFLTPITSKAQQDTVPGYKYNLSIISDNDSYLLMGSDGYYTDGIYFNLNFIGKSVRKKIHTIEIGQLMYNAHSGDYELASEIDRPVTALLYAKYSQTIFSKNESVFEWNILGGVLGPSAQGESLQKFIHKSIGAYQPTEWPFQLNQSIGANTGLKWSPNIFSKFETNIIAFKPIIKANAGSFFDNTNIGLLFQLGNFEKNSQSVLWQSRINRNNYLAKHPSESFFYFYPQFFYQLYNATVQGGLFIKNKGPVTGVLNRYVFRQQFGWQYAKKRFSFSPSIIFDGRQAKEQQTPQWYGEIKIGYKFGK</sequence>
<dbReference type="EMBL" id="CP032489">
    <property type="protein sequence ID" value="AYD46603.1"/>
    <property type="molecule type" value="Genomic_DNA"/>
</dbReference>
<reference evidence="2 3" key="1">
    <citation type="submission" date="2018-09" db="EMBL/GenBank/DDBJ databases">
        <title>Arachidicoccus sp. nov., a bacterium isolated from soil.</title>
        <authorList>
            <person name="Weon H.-Y."/>
            <person name="Kwon S.-W."/>
            <person name="Lee S.A."/>
        </authorList>
    </citation>
    <scope>NUCLEOTIDE SEQUENCE [LARGE SCALE GENOMIC DNA]</scope>
    <source>
        <strain evidence="2 3">KIS59-12</strain>
    </source>
</reference>
<protein>
    <submittedName>
        <fullName evidence="2">DUF2219 family protein</fullName>
    </submittedName>
</protein>
<evidence type="ECO:0000313" key="2">
    <source>
        <dbReference type="EMBL" id="AYD46603.1"/>
    </source>
</evidence>
<keyword evidence="3" id="KW-1185">Reference proteome</keyword>
<evidence type="ECO:0000313" key="3">
    <source>
        <dbReference type="Proteomes" id="UP000266118"/>
    </source>
</evidence>
<dbReference type="AlphaFoldDB" id="A0A386HLH6"/>
<dbReference type="InterPro" id="IPR037107">
    <property type="entry name" value="Put_OMP_sf"/>
</dbReference>
<dbReference type="InterPro" id="IPR018707">
    <property type="entry name" value="LpxR"/>
</dbReference>
<dbReference type="Gene3D" id="2.40.128.140">
    <property type="entry name" value="Outer membrane protein"/>
    <property type="match status" value="1"/>
</dbReference>
<dbReference type="OrthoDB" id="622552at2"/>
<keyword evidence="1" id="KW-0732">Signal</keyword>
<dbReference type="Pfam" id="PF09982">
    <property type="entry name" value="LpxR"/>
    <property type="match status" value="1"/>
</dbReference>
<evidence type="ECO:0000256" key="1">
    <source>
        <dbReference type="SAM" id="SignalP"/>
    </source>
</evidence>
<gene>
    <name evidence="2" type="ORF">D6B99_02605</name>
</gene>
<name>A0A386HLH6_9BACT</name>
<organism evidence="2 3">
    <name type="scientific">Arachidicoccus soli</name>
    <dbReference type="NCBI Taxonomy" id="2341117"/>
    <lineage>
        <taxon>Bacteria</taxon>
        <taxon>Pseudomonadati</taxon>
        <taxon>Bacteroidota</taxon>
        <taxon>Chitinophagia</taxon>
        <taxon>Chitinophagales</taxon>
        <taxon>Chitinophagaceae</taxon>
        <taxon>Arachidicoccus</taxon>
    </lineage>
</organism>